<reference evidence="1 2" key="1">
    <citation type="submission" date="2022-03" db="EMBL/GenBank/DDBJ databases">
        <authorList>
            <person name="Macdonald S."/>
            <person name="Ahmed S."/>
            <person name="Newling K."/>
        </authorList>
    </citation>
    <scope>NUCLEOTIDE SEQUENCE [LARGE SCALE GENOMIC DNA]</scope>
</reference>
<evidence type="ECO:0000313" key="1">
    <source>
        <dbReference type="EMBL" id="CAH8385739.1"/>
    </source>
</evidence>
<comment type="caution">
    <text evidence="1">The sequence shown here is derived from an EMBL/GenBank/DDBJ whole genome shotgun (WGS) entry which is preliminary data.</text>
</comment>
<sequence>MDHLYGVYNILSIVVGQKYLNLQRMFDVQQEKKKKKKKKWKHMRNNHHILLLEASAPSVNINRMNRLSESKDGEKNGDARPQQTLLRFKFATLKRPSCLTTKRSVQGHRWFQEGEVNREKKSKIEENHQRIDLANIVSDVK</sequence>
<name>A0ABC8LQU4_ERUVS</name>
<proteinExistence type="predicted"/>
<protein>
    <submittedName>
        <fullName evidence="1">Uncharacterized protein</fullName>
    </submittedName>
</protein>
<gene>
    <name evidence="1" type="ORF">ERUC_LOCUS38222</name>
</gene>
<dbReference type="AlphaFoldDB" id="A0ABC8LQU4"/>
<organism evidence="1 2">
    <name type="scientific">Eruca vesicaria subsp. sativa</name>
    <name type="common">Garden rocket</name>
    <name type="synonym">Eruca sativa</name>
    <dbReference type="NCBI Taxonomy" id="29727"/>
    <lineage>
        <taxon>Eukaryota</taxon>
        <taxon>Viridiplantae</taxon>
        <taxon>Streptophyta</taxon>
        <taxon>Embryophyta</taxon>
        <taxon>Tracheophyta</taxon>
        <taxon>Spermatophyta</taxon>
        <taxon>Magnoliopsida</taxon>
        <taxon>eudicotyledons</taxon>
        <taxon>Gunneridae</taxon>
        <taxon>Pentapetalae</taxon>
        <taxon>rosids</taxon>
        <taxon>malvids</taxon>
        <taxon>Brassicales</taxon>
        <taxon>Brassicaceae</taxon>
        <taxon>Brassiceae</taxon>
        <taxon>Eruca</taxon>
    </lineage>
</organism>
<dbReference type="Proteomes" id="UP001642260">
    <property type="component" value="Unassembled WGS sequence"/>
</dbReference>
<keyword evidence="2" id="KW-1185">Reference proteome</keyword>
<accession>A0ABC8LQU4</accession>
<dbReference type="EMBL" id="CAKOAT010675153">
    <property type="protein sequence ID" value="CAH8385739.1"/>
    <property type="molecule type" value="Genomic_DNA"/>
</dbReference>
<evidence type="ECO:0000313" key="2">
    <source>
        <dbReference type="Proteomes" id="UP001642260"/>
    </source>
</evidence>